<evidence type="ECO:0000256" key="3">
    <source>
        <dbReference type="ARBA" id="ARBA00023163"/>
    </source>
</evidence>
<keyword evidence="6" id="KW-1185">Reference proteome</keyword>
<dbReference type="Gene3D" id="1.10.10.60">
    <property type="entry name" value="Homeodomain-like"/>
    <property type="match status" value="1"/>
</dbReference>
<evidence type="ECO:0000313" key="5">
    <source>
        <dbReference type="EMBL" id="ASP37551.1"/>
    </source>
</evidence>
<keyword evidence="3" id="KW-0804">Transcription</keyword>
<evidence type="ECO:0000313" key="6">
    <source>
        <dbReference type="Proteomes" id="UP000202440"/>
    </source>
</evidence>
<evidence type="ECO:0000256" key="2">
    <source>
        <dbReference type="ARBA" id="ARBA00023125"/>
    </source>
</evidence>
<dbReference type="GO" id="GO:0043565">
    <property type="term" value="F:sequence-specific DNA binding"/>
    <property type="evidence" value="ECO:0007669"/>
    <property type="project" value="InterPro"/>
</dbReference>
<dbReference type="Pfam" id="PF12833">
    <property type="entry name" value="HTH_18"/>
    <property type="match status" value="1"/>
</dbReference>
<dbReference type="Proteomes" id="UP000202440">
    <property type="component" value="Chromosome"/>
</dbReference>
<reference evidence="5 6" key="1">
    <citation type="submission" date="2017-07" db="EMBL/GenBank/DDBJ databases">
        <title>Annotated genome sequence of Bacterioplanes sanyensis isolated from Red Sea.</title>
        <authorList>
            <person name="Rehman Z.U."/>
        </authorList>
    </citation>
    <scope>NUCLEOTIDE SEQUENCE [LARGE SCALE GENOMIC DNA]</scope>
    <source>
        <strain evidence="5 6">NV9</strain>
    </source>
</reference>
<dbReference type="InterPro" id="IPR050204">
    <property type="entry name" value="AraC_XylS_family_regulators"/>
</dbReference>
<dbReference type="SUPFAM" id="SSF46689">
    <property type="entry name" value="Homeodomain-like"/>
    <property type="match status" value="1"/>
</dbReference>
<dbReference type="PANTHER" id="PTHR46796">
    <property type="entry name" value="HTH-TYPE TRANSCRIPTIONAL ACTIVATOR RHAS-RELATED"/>
    <property type="match status" value="1"/>
</dbReference>
<gene>
    <name evidence="5" type="ORF">CHH28_02170</name>
</gene>
<evidence type="ECO:0000259" key="4">
    <source>
        <dbReference type="PROSITE" id="PS01124"/>
    </source>
</evidence>
<name>A0A222FGJ3_9GAMM</name>
<dbReference type="AlphaFoldDB" id="A0A222FGJ3"/>
<feature type="domain" description="HTH araC/xylS-type" evidence="4">
    <location>
        <begin position="91"/>
        <end position="188"/>
    </location>
</feature>
<accession>A0A222FGJ3</accession>
<dbReference type="EMBL" id="CP022530">
    <property type="protein sequence ID" value="ASP37551.1"/>
    <property type="molecule type" value="Genomic_DNA"/>
</dbReference>
<keyword evidence="1" id="KW-0805">Transcription regulation</keyword>
<organism evidence="5 6">
    <name type="scientific">Bacterioplanes sanyensis</name>
    <dbReference type="NCBI Taxonomy" id="1249553"/>
    <lineage>
        <taxon>Bacteria</taxon>
        <taxon>Pseudomonadati</taxon>
        <taxon>Pseudomonadota</taxon>
        <taxon>Gammaproteobacteria</taxon>
        <taxon>Oceanospirillales</taxon>
        <taxon>Oceanospirillaceae</taxon>
        <taxon>Bacterioplanes</taxon>
    </lineage>
</organism>
<proteinExistence type="predicted"/>
<sequence>MFSALALPRRTDVRLALLQPASDVLVCHSMGVGVLGHGHRWLSNPGRRWNLVINHSSLGSHLGSAVAIRSAKGAAMALANRLTPLQQRRVARVLEAVEGQLEGNLTLTGLASVAGCSRWQLQRAFAELDITLAYYVRQRRLCRAAWLLVYSCERQADIARQCGFESDIQFHRAFKQAFHTTPGRYRQRGSWQDCLLPLHLTDTALHWLDGNTGTMLSTELVVGK</sequence>
<keyword evidence="2" id="KW-0238">DNA-binding</keyword>
<dbReference type="PROSITE" id="PS01124">
    <property type="entry name" value="HTH_ARAC_FAMILY_2"/>
    <property type="match status" value="1"/>
</dbReference>
<protein>
    <recommendedName>
        <fullName evidence="4">HTH araC/xylS-type domain-containing protein</fullName>
    </recommendedName>
</protein>
<dbReference type="InterPro" id="IPR018060">
    <property type="entry name" value="HTH_AraC"/>
</dbReference>
<dbReference type="KEGG" id="bsan:CHH28_02170"/>
<evidence type="ECO:0000256" key="1">
    <source>
        <dbReference type="ARBA" id="ARBA00023015"/>
    </source>
</evidence>
<dbReference type="GO" id="GO:0003700">
    <property type="term" value="F:DNA-binding transcription factor activity"/>
    <property type="evidence" value="ECO:0007669"/>
    <property type="project" value="InterPro"/>
</dbReference>
<dbReference type="InterPro" id="IPR009057">
    <property type="entry name" value="Homeodomain-like_sf"/>
</dbReference>
<dbReference type="SMART" id="SM00342">
    <property type="entry name" value="HTH_ARAC"/>
    <property type="match status" value="1"/>
</dbReference>